<evidence type="ECO:0000256" key="2">
    <source>
        <dbReference type="ARBA" id="ARBA00022679"/>
    </source>
</evidence>
<name>A6VPQ5_ACTSZ</name>
<dbReference type="STRING" id="339671.Asuc_1598"/>
<dbReference type="SUPFAM" id="SSF142764">
    <property type="entry name" value="YgbK-like"/>
    <property type="match status" value="1"/>
</dbReference>
<dbReference type="Pfam" id="PF07005">
    <property type="entry name" value="SBD_N"/>
    <property type="match status" value="1"/>
</dbReference>
<evidence type="ECO:0000256" key="3">
    <source>
        <dbReference type="ARBA" id="ARBA00022741"/>
    </source>
</evidence>
<dbReference type="InterPro" id="IPR031475">
    <property type="entry name" value="NBD_C"/>
</dbReference>
<protein>
    <recommendedName>
        <fullName evidence="11">Type III effector Hrp-dependent outers</fullName>
    </recommendedName>
</protein>
<dbReference type="InterPro" id="IPR010737">
    <property type="entry name" value="4-carb_acid_sugar_kinase_N"/>
</dbReference>
<sequence>MPVIGVVADDLTGATTTGVLLARSGSKTTVFFHTEAAEKLNDEINSESLLISTSSRPLPKHEAYKAVQKATALLNKLGVQYFTKRIDTTMRGGVGVEIDAMLDILPEDTIAIVVPAMPQSRRILVGGYSVIDGVALTKTPVAQDVRTPVKEGFIPALLAAQTRHHVGQVTLNDVMRGIYEIKIALMEQIRLGNRVIVVDAITLEDVSNIAHACLLLENHILAVDPGPFTAALGFHRGLIHKEEPNIPPKNGDGCAEGKTVLVVAGSATPVTKLQMEVLCRDERNVCISVDPLLMIEGGEIADKEAKRVVKRMKDYMSDKVPPRAVLLETALHGPLLNLTEEDEKRNYVSGESAERINAGLGMIVADIFDAVGADRFAGIYATGGDTMVNVCNQLGVAAIEMIDYVIPQADIGRLVGKFDNKMPIVGKGGLTGDEHTACKIVDRLFLEACRDENN</sequence>
<dbReference type="EMBL" id="CP000746">
    <property type="protein sequence ID" value="ABR74952.1"/>
    <property type="molecule type" value="Genomic_DNA"/>
</dbReference>
<gene>
    <name evidence="9" type="ordered locus">Asuc_1598</name>
</gene>
<keyword evidence="6" id="KW-0119">Carbohydrate metabolism</keyword>
<organism evidence="9 10">
    <name type="scientific">Actinobacillus succinogenes (strain ATCC 55618 / DSM 22257 / CCUG 43843 / 130Z)</name>
    <dbReference type="NCBI Taxonomy" id="339671"/>
    <lineage>
        <taxon>Bacteria</taxon>
        <taxon>Pseudomonadati</taxon>
        <taxon>Pseudomonadota</taxon>
        <taxon>Gammaproteobacteria</taxon>
        <taxon>Pasteurellales</taxon>
        <taxon>Pasteurellaceae</taxon>
        <taxon>Actinobacillus</taxon>
    </lineage>
</organism>
<dbReference type="OrthoDB" id="4774329at2"/>
<evidence type="ECO:0000256" key="6">
    <source>
        <dbReference type="ARBA" id="ARBA00023277"/>
    </source>
</evidence>
<keyword evidence="4" id="KW-0418">Kinase</keyword>
<feature type="domain" description="Four-carbon acid sugar kinase N-terminal" evidence="7">
    <location>
        <begin position="4"/>
        <end position="232"/>
    </location>
</feature>
<dbReference type="Pfam" id="PF17042">
    <property type="entry name" value="NBD_C"/>
    <property type="match status" value="1"/>
</dbReference>
<evidence type="ECO:0000256" key="4">
    <source>
        <dbReference type="ARBA" id="ARBA00022777"/>
    </source>
</evidence>
<evidence type="ECO:0000313" key="10">
    <source>
        <dbReference type="Proteomes" id="UP000001114"/>
    </source>
</evidence>
<dbReference type="InterPro" id="IPR037051">
    <property type="entry name" value="4-carb_acid_sugar_kinase_N_sf"/>
</dbReference>
<evidence type="ECO:0000259" key="7">
    <source>
        <dbReference type="Pfam" id="PF07005"/>
    </source>
</evidence>
<comment type="similarity">
    <text evidence="1">Belongs to the four-carbon acid sugar kinase family.</text>
</comment>
<dbReference type="AlphaFoldDB" id="A6VPQ5"/>
<keyword evidence="3" id="KW-0547">Nucleotide-binding</keyword>
<dbReference type="Gene3D" id="3.40.980.20">
    <property type="entry name" value="Four-carbon acid sugar kinase, nucleotide binding domain"/>
    <property type="match status" value="1"/>
</dbReference>
<dbReference type="eggNOG" id="COG3395">
    <property type="taxonomic scope" value="Bacteria"/>
</dbReference>
<keyword evidence="2" id="KW-0808">Transferase</keyword>
<proteinExistence type="inferred from homology"/>
<dbReference type="Gene3D" id="3.40.50.10840">
    <property type="entry name" value="Putative sugar-binding, N-terminal domain"/>
    <property type="match status" value="1"/>
</dbReference>
<dbReference type="KEGG" id="asu:Asuc_1598"/>
<dbReference type="Proteomes" id="UP000001114">
    <property type="component" value="Chromosome"/>
</dbReference>
<evidence type="ECO:0000259" key="8">
    <source>
        <dbReference type="Pfam" id="PF17042"/>
    </source>
</evidence>
<dbReference type="GO" id="GO:0016301">
    <property type="term" value="F:kinase activity"/>
    <property type="evidence" value="ECO:0007669"/>
    <property type="project" value="UniProtKB-KW"/>
</dbReference>
<reference evidence="10" key="1">
    <citation type="journal article" date="2010" name="BMC Genomics">
        <title>A genomic perspective on the potential of Actinobacillus succinogenes for industrial succinate production.</title>
        <authorList>
            <person name="McKinlay J.B."/>
            <person name="Laivenieks M."/>
            <person name="Schindler B.D."/>
            <person name="McKinlay A.A."/>
            <person name="Siddaramappa S."/>
            <person name="Challacombe J.F."/>
            <person name="Lowry S.R."/>
            <person name="Clum A."/>
            <person name="Lapidus A.L."/>
            <person name="Burkhart K.B."/>
            <person name="Harkins V."/>
            <person name="Vieille C."/>
        </authorList>
    </citation>
    <scope>NUCLEOTIDE SEQUENCE [LARGE SCALE GENOMIC DNA]</scope>
    <source>
        <strain evidence="10">ATCC 55618 / DSM 22257 / CCUG 43843 / 130Z</strain>
    </source>
</reference>
<accession>A6VPQ5</accession>
<keyword evidence="5" id="KW-0067">ATP-binding</keyword>
<evidence type="ECO:0008006" key="11">
    <source>
        <dbReference type="Google" id="ProtNLM"/>
    </source>
</evidence>
<evidence type="ECO:0000256" key="1">
    <source>
        <dbReference type="ARBA" id="ARBA00005715"/>
    </source>
</evidence>
<feature type="domain" description="Four-carbon acid sugar kinase nucleotide binding" evidence="8">
    <location>
        <begin position="261"/>
        <end position="436"/>
    </location>
</feature>
<dbReference type="RefSeq" id="WP_012073329.1">
    <property type="nucleotide sequence ID" value="NC_009655.1"/>
</dbReference>
<dbReference type="InterPro" id="IPR042213">
    <property type="entry name" value="NBD_C_sf"/>
</dbReference>
<keyword evidence="10" id="KW-1185">Reference proteome</keyword>
<evidence type="ECO:0000313" key="9">
    <source>
        <dbReference type="EMBL" id="ABR74952.1"/>
    </source>
</evidence>
<dbReference type="GO" id="GO:0005524">
    <property type="term" value="F:ATP binding"/>
    <property type="evidence" value="ECO:0007669"/>
    <property type="project" value="UniProtKB-KW"/>
</dbReference>
<evidence type="ECO:0000256" key="5">
    <source>
        <dbReference type="ARBA" id="ARBA00022840"/>
    </source>
</evidence>
<dbReference type="HOGENOM" id="CLU_029424_0_1_6"/>